<dbReference type="EMBL" id="JPOS01000010">
    <property type="protein sequence ID" value="KGE89399.1"/>
    <property type="molecule type" value="Genomic_DNA"/>
</dbReference>
<reference evidence="3 4" key="1">
    <citation type="journal article" date="2014" name="Int. J. Syst. Evol. Microbiol.">
        <title>Phaeodactylibacter xiamenensis gen. nov., sp. nov., a member of the family Saprospiraceae isolated from the marine alga Phaeodactylum tricornutum.</title>
        <authorList>
            <person name="Chen Z.Jr."/>
            <person name="Lei X."/>
            <person name="Lai Q."/>
            <person name="Li Y."/>
            <person name="Zhang B."/>
            <person name="Zhang J."/>
            <person name="Zhang H."/>
            <person name="Yang L."/>
            <person name="Zheng W."/>
            <person name="Tian Y."/>
            <person name="Yu Z."/>
            <person name="Xu H.Jr."/>
            <person name="Zheng T."/>
        </authorList>
    </citation>
    <scope>NUCLEOTIDE SEQUENCE [LARGE SCALE GENOMIC DNA]</scope>
    <source>
        <strain evidence="3 4">KD52</strain>
    </source>
</reference>
<comment type="caution">
    <text evidence="3">The sequence shown here is derived from an EMBL/GenBank/DDBJ whole genome shotgun (WGS) entry which is preliminary data.</text>
</comment>
<dbReference type="Gene3D" id="2.120.10.30">
    <property type="entry name" value="TolB, C-terminal domain"/>
    <property type="match status" value="3"/>
</dbReference>
<dbReference type="SMART" id="SM00135">
    <property type="entry name" value="LY"/>
    <property type="match status" value="5"/>
</dbReference>
<feature type="chain" id="PRO_5001940139" description="Fibronectin type-III domain-containing protein" evidence="1">
    <location>
        <begin position="24"/>
        <end position="1908"/>
    </location>
</feature>
<protein>
    <recommendedName>
        <fullName evidence="2">Fibronectin type-III domain-containing protein</fullName>
    </recommendedName>
</protein>
<evidence type="ECO:0000256" key="1">
    <source>
        <dbReference type="SAM" id="SignalP"/>
    </source>
</evidence>
<keyword evidence="1" id="KW-0732">Signal</keyword>
<gene>
    <name evidence="3" type="ORF">IX84_03555</name>
</gene>
<dbReference type="Gene3D" id="2.60.40.10">
    <property type="entry name" value="Immunoglobulins"/>
    <property type="match status" value="3"/>
</dbReference>
<dbReference type="InterPro" id="IPR018247">
    <property type="entry name" value="EF_Hand_1_Ca_BS"/>
</dbReference>
<keyword evidence="4" id="KW-1185">Reference proteome</keyword>
<accession>A0A098SA49</accession>
<evidence type="ECO:0000313" key="3">
    <source>
        <dbReference type="EMBL" id="KGE89399.1"/>
    </source>
</evidence>
<dbReference type="InterPro" id="IPR003961">
    <property type="entry name" value="FN3_dom"/>
</dbReference>
<dbReference type="STRING" id="1524460.IX84_03555"/>
<dbReference type="Pfam" id="PF00041">
    <property type="entry name" value="fn3"/>
    <property type="match status" value="1"/>
</dbReference>
<dbReference type="PROSITE" id="PS00018">
    <property type="entry name" value="EF_HAND_1"/>
    <property type="match status" value="1"/>
</dbReference>
<dbReference type="OrthoDB" id="9805017at2"/>
<dbReference type="SUPFAM" id="SSF63829">
    <property type="entry name" value="Calcium-dependent phosphotriesterase"/>
    <property type="match status" value="1"/>
</dbReference>
<dbReference type="InterPro" id="IPR000033">
    <property type="entry name" value="LDLR_classB_rpt"/>
</dbReference>
<dbReference type="InterPro" id="IPR036116">
    <property type="entry name" value="FN3_sf"/>
</dbReference>
<dbReference type="SMART" id="SM00060">
    <property type="entry name" value="FN3"/>
    <property type="match status" value="3"/>
</dbReference>
<dbReference type="PROSITE" id="PS50853">
    <property type="entry name" value="FN3"/>
    <property type="match status" value="3"/>
</dbReference>
<dbReference type="SUPFAM" id="SSF49265">
    <property type="entry name" value="Fibronectin type III"/>
    <property type="match status" value="2"/>
</dbReference>
<dbReference type="SUPFAM" id="SSF63825">
    <property type="entry name" value="YWTD domain"/>
    <property type="match status" value="1"/>
</dbReference>
<dbReference type="RefSeq" id="WP_044216532.1">
    <property type="nucleotide sequence ID" value="NZ_JBKAGJ010000019.1"/>
</dbReference>
<dbReference type="Proteomes" id="UP000029736">
    <property type="component" value="Unassembled WGS sequence"/>
</dbReference>
<name>A0A098SA49_9BACT</name>
<dbReference type="InterPro" id="IPR011042">
    <property type="entry name" value="6-blade_b-propeller_TolB-like"/>
</dbReference>
<dbReference type="PANTHER" id="PTHR46513">
    <property type="entry name" value="VITELLOGENIN RECEPTOR-LIKE PROTEIN-RELATED-RELATED"/>
    <property type="match status" value="1"/>
</dbReference>
<dbReference type="GO" id="GO:0005886">
    <property type="term" value="C:plasma membrane"/>
    <property type="evidence" value="ECO:0007669"/>
    <property type="project" value="TreeGrafter"/>
</dbReference>
<feature type="domain" description="Fibronectin type-III" evidence="2">
    <location>
        <begin position="1711"/>
        <end position="1803"/>
    </location>
</feature>
<evidence type="ECO:0000259" key="2">
    <source>
        <dbReference type="PROSITE" id="PS50853"/>
    </source>
</evidence>
<dbReference type="GO" id="GO:0042813">
    <property type="term" value="F:Wnt receptor activity"/>
    <property type="evidence" value="ECO:0007669"/>
    <property type="project" value="TreeGrafter"/>
</dbReference>
<dbReference type="PANTHER" id="PTHR46513:SF13">
    <property type="entry name" value="EGF-LIKE DOMAIN-CONTAINING PROTEIN"/>
    <property type="match status" value="1"/>
</dbReference>
<dbReference type="GO" id="GO:0060070">
    <property type="term" value="P:canonical Wnt signaling pathway"/>
    <property type="evidence" value="ECO:0007669"/>
    <property type="project" value="TreeGrafter"/>
</dbReference>
<organism evidence="3 4">
    <name type="scientific">Phaeodactylibacter xiamenensis</name>
    <dbReference type="NCBI Taxonomy" id="1524460"/>
    <lineage>
        <taxon>Bacteria</taxon>
        <taxon>Pseudomonadati</taxon>
        <taxon>Bacteroidota</taxon>
        <taxon>Saprospiria</taxon>
        <taxon>Saprospirales</taxon>
        <taxon>Haliscomenobacteraceae</taxon>
        <taxon>Phaeodactylibacter</taxon>
    </lineage>
</organism>
<dbReference type="InterPro" id="IPR013783">
    <property type="entry name" value="Ig-like_fold"/>
</dbReference>
<feature type="domain" description="Fibronectin type-III" evidence="2">
    <location>
        <begin position="1558"/>
        <end position="1643"/>
    </location>
</feature>
<dbReference type="GO" id="GO:0017147">
    <property type="term" value="F:Wnt-protein binding"/>
    <property type="evidence" value="ECO:0007669"/>
    <property type="project" value="TreeGrafter"/>
</dbReference>
<evidence type="ECO:0000313" key="4">
    <source>
        <dbReference type="Proteomes" id="UP000029736"/>
    </source>
</evidence>
<dbReference type="CDD" id="cd00063">
    <property type="entry name" value="FN3"/>
    <property type="match status" value="3"/>
</dbReference>
<feature type="domain" description="Fibronectin type-III" evidence="2">
    <location>
        <begin position="1404"/>
        <end position="1489"/>
    </location>
</feature>
<dbReference type="InterPro" id="IPR050778">
    <property type="entry name" value="Cueball_EGF_LRP_Nidogen"/>
</dbReference>
<feature type="signal peptide" evidence="1">
    <location>
        <begin position="1"/>
        <end position="23"/>
    </location>
</feature>
<proteinExistence type="predicted"/>
<sequence>MKCTNILFLLAFLFPVSWLSAQAPSTLYWADNSSSLSSISPTNGTPDVLDFEFVSPSGPAQVTFDEVSNALYFVDLERIIRLDWTNASAVEILAQPAGSSLIRGLAVDGPNNTLYWSEGNTVMKSALDGSNPQVFFESPNTNDLLGNFAIDLVNQQLFVLTLSNGFFSIDIASAAATFVSVPGFHRTIEFDPGQSQVYLFGGAGIIRCDTDGSNLTTLVPGSFLLGGMALDLVNNQLFWTDTSGGIMRAALDGTNPITFRGSGFEAKGGLHIRASNGILFWFSRSFGPQTDRLRIVRSPVAPTEGEGWDSVANDGASGTKAVVIDGEESFIYSTNGASILKSNLDGSPVQSYSNSGLVYSWICCSEDFNNYGNYWFNPGFPLNIKGMAIDAAAQELYWTSNIQNTQYIFKLDLANYVGQGKVDTIIAASPDSPLNNLGAFPFDEIAVDPANGDLYWTTNAAILTSKVNGIDAQVLMDWASSPLTLPPNSNYGRAIALDATNQKMYFTDAGNILRANLDGSGLETIVDEASDIIEIELDVTAQLLYWSNAEGQLNSATFDGDNISIVSDGTLADGIGDLGIFNTASTNPPLPTVTISGTNCSTVGYAIDGVYTYDEDLTLATGVTIFTHENQLLLLLKDHLLNINGWHILFADGSGLFYSNPNQTEWPPTDGWILNGNGPDFCNELPTLTGYVIPSCTATLTAGSDTQSACALEEIIEVSYSTTGVTGLTETANLVTGMFGLPDGVSAVWSDDQLTIYGAPTETGIFNYAIPLWGCTDLTVAGTITVDPCGGLQAGCTDPTVPLGNDGTVEITPAQVEEGTIALDGIASLSLDQSSFDCSHIGSDNPVVLTVTDLDGDESTCAANVTILDETPPEAVCQDIIISTDATGNATISPSDLDNGSTDACTSDLGFTVDMATFDCADTEVMVTLTVTDDSDNQSTCMATVTVQDQVAPTAVCQDIAVQLDASGNGSFMPQQADDGSADNCSDNLTFEASQSSFDCADLGDVPIMLFVSDGSPHSGSGSCMATVTVQDLIPPQAVCTPATVSLDENGQGTLPTFAIDGGSTDNCSTLQIAASKNNFDCAGLGAQDVILTVTDGSNNTDNCTASVTVVDELPPVALCQDLIPLTLDISGQATLEATDVDDGSFDNCGITLRYLDRTTFSCEDGTSQNVLLTVEDESGNSATCWTTVSLNDITPPTALCQDITVAVDANGQAVLDGSSLDAGSTDNCGIAYFEASPAGLTCNDIGFNTVILTVRDETYDNFANCVATVTVVDDTPPEAICIPSNTFALEIDPAGATPTTLHAADIDNGSFDACGIQVLSVSPAMFTCADVGAADVTLTVTDQSGLSSSCTTSISIVNALIGQACDDGDDCTQNDVYDANCNCAGELIDEDNNGVCDLNECTKPVDLQVSNITSNTAELSWTEVGAAEEYLIRYRVNGGPANNALSASNSFTLNNLPGSATIDWRVRSICLTGQSAFENGPAFETLSDDCPDADGDGICDAEDNCPDFDDTLIGQPCDDGDPCTINDTYSSDCDCLGALLDENFNGECDLEEPECGAPENLAVSNVGPNQATLSWEAVIGAVEYRLGYAPNGQGGFVLSVPSNTHTLTGLSPETLHFWQIRAKCDGVNSPNTPGPAFTTAADGCPDADQDGICDADDQCPGTDDNIIGTSCNDFDNCTQNDVYTADCTCTGTLIDNNNNGICDLDELCDAPGNLSSTALSPTSGTVSWAPVPGAVAYKLQYLSQSTGVGQQTLSGNSYTFEGFPGGDLIQWRVRTICANSNSSWEVGPALQLPVAFQGTPEAGRGTPKNQIQLPDWPAIEQQLQELSIEVFPNPARHQATLVLSNPLPEAEVVAYSLLGQELMRQNLRGQQVLQLKLGSWAIRHTAVVIAVFEPGQPPKTQKLLLAE</sequence>